<protein>
    <submittedName>
        <fullName evidence="1">Uncharacterized protein</fullName>
    </submittedName>
</protein>
<sequence>MTYRNSSTRIEPFAAEIPVYDIEPSYSFPTRYTFPFNLCSVNRMKLMESAEKVFNWGISPKDRSPNDLEVCFDILDGIDGVTAWLLIRDGITNTVRYSKILGKNTHRNSPHLDQEDRPFKVDLGFYYSEGISYVFLNGIEGTINDLSVEGVPTIEHDPIKKTFSVYNTPIDEVNQLIDAR</sequence>
<name>A0A2H0R9P8_UNCKA</name>
<evidence type="ECO:0000313" key="2">
    <source>
        <dbReference type="Proteomes" id="UP000230214"/>
    </source>
</evidence>
<evidence type="ECO:0000313" key="1">
    <source>
        <dbReference type="EMBL" id="PIR43076.1"/>
    </source>
</evidence>
<proteinExistence type="predicted"/>
<reference evidence="1 2" key="1">
    <citation type="submission" date="2017-09" db="EMBL/GenBank/DDBJ databases">
        <title>Depth-based differentiation of microbial function through sediment-hosted aquifers and enrichment of novel symbionts in the deep terrestrial subsurface.</title>
        <authorList>
            <person name="Probst A.J."/>
            <person name="Ladd B."/>
            <person name="Jarett J.K."/>
            <person name="Geller-Mcgrath D.E."/>
            <person name="Sieber C.M."/>
            <person name="Emerson J.B."/>
            <person name="Anantharaman K."/>
            <person name="Thomas B.C."/>
            <person name="Malmstrom R."/>
            <person name="Stieglmeier M."/>
            <person name="Klingl A."/>
            <person name="Woyke T."/>
            <person name="Ryan C.M."/>
            <person name="Banfield J.F."/>
        </authorList>
    </citation>
    <scope>NUCLEOTIDE SEQUENCE [LARGE SCALE GENOMIC DNA]</scope>
    <source>
        <strain evidence="1">CG10_big_fil_rev_8_21_14_0_10_32_10</strain>
    </source>
</reference>
<dbReference type="EMBL" id="PCXU01000039">
    <property type="protein sequence ID" value="PIR43076.1"/>
    <property type="molecule type" value="Genomic_DNA"/>
</dbReference>
<dbReference type="AlphaFoldDB" id="A0A2H0R9P8"/>
<organism evidence="1 2">
    <name type="scientific">candidate division WWE3 bacterium CG10_big_fil_rev_8_21_14_0_10_32_10</name>
    <dbReference type="NCBI Taxonomy" id="1975090"/>
    <lineage>
        <taxon>Bacteria</taxon>
        <taxon>Katanobacteria</taxon>
    </lineage>
</organism>
<comment type="caution">
    <text evidence="1">The sequence shown here is derived from an EMBL/GenBank/DDBJ whole genome shotgun (WGS) entry which is preliminary data.</text>
</comment>
<accession>A0A2H0R9P8</accession>
<gene>
    <name evidence="1" type="ORF">COV24_04570</name>
</gene>
<dbReference type="Proteomes" id="UP000230214">
    <property type="component" value="Unassembled WGS sequence"/>
</dbReference>